<evidence type="ECO:0008006" key="7">
    <source>
        <dbReference type="Google" id="ProtNLM"/>
    </source>
</evidence>
<name>A0ABD3NUG9_9STRA</name>
<gene>
    <name evidence="5" type="ORF">ACHAW5_006283</name>
</gene>
<sequence>MPSLVLTGHPCVGKTTFAHLLAARALRHESNAISDVVHVRECTACPDRTKAGCYYDSRSEKDTRAALKSEFDRAIASGGGGRTLVILDSLNYIKGYRYELYCISKAAGERHGVVSVVGIGEEIAKARDRRRRYLSAERGDQASGVGGEICPDDRDGHYQDDATLDGLVMRYEPPDNKNRWENPLYKVDVTGVLPWGKDGTLEVGAELFEENCEKAESLAGEMKELSVEDNLSISSAASKPVIKSASGFKRRGNKSAQQQASVQNPQSAILTPLPLSMASRNLKQDVSCSVPEQFNNGRKRKMEEVIDDILDSFLINVAPLQESMSTQKHVPTESDVLNQIDNITQHINNEILKAQKAASLSASVGGRIFVNYDNSRRAMNLSKQLYLNELRNIRKGFLKWTAGHPMPAGTTEKAMVEIYISYIESNI</sequence>
<dbReference type="SUPFAM" id="SSF52540">
    <property type="entry name" value="P-loop containing nucleoside triphosphate hydrolases"/>
    <property type="match status" value="1"/>
</dbReference>
<keyword evidence="1" id="KW-0547">Nucleotide-binding</keyword>
<evidence type="ECO:0000313" key="5">
    <source>
        <dbReference type="EMBL" id="KAL3778979.1"/>
    </source>
</evidence>
<dbReference type="AlphaFoldDB" id="A0ABD3NUG9"/>
<evidence type="ECO:0000256" key="2">
    <source>
        <dbReference type="ARBA" id="ARBA00022840"/>
    </source>
</evidence>
<evidence type="ECO:0000256" key="1">
    <source>
        <dbReference type="ARBA" id="ARBA00022741"/>
    </source>
</evidence>
<feature type="compositionally biased region" description="Polar residues" evidence="4">
    <location>
        <begin position="254"/>
        <end position="267"/>
    </location>
</feature>
<evidence type="ECO:0000256" key="3">
    <source>
        <dbReference type="ARBA" id="ARBA00025768"/>
    </source>
</evidence>
<keyword evidence="2" id="KW-0067">ATP-binding</keyword>
<dbReference type="Gene3D" id="3.40.50.300">
    <property type="entry name" value="P-loop containing nucleotide triphosphate hydrolases"/>
    <property type="match status" value="1"/>
</dbReference>
<organism evidence="5 6">
    <name type="scientific">Stephanodiscus triporus</name>
    <dbReference type="NCBI Taxonomy" id="2934178"/>
    <lineage>
        <taxon>Eukaryota</taxon>
        <taxon>Sar</taxon>
        <taxon>Stramenopiles</taxon>
        <taxon>Ochrophyta</taxon>
        <taxon>Bacillariophyta</taxon>
        <taxon>Coscinodiscophyceae</taxon>
        <taxon>Thalassiosirophycidae</taxon>
        <taxon>Stephanodiscales</taxon>
        <taxon>Stephanodiscaceae</taxon>
        <taxon>Stephanodiscus</taxon>
    </lineage>
</organism>
<dbReference type="Pfam" id="PF08433">
    <property type="entry name" value="KTI12"/>
    <property type="match status" value="1"/>
</dbReference>
<dbReference type="GO" id="GO:0005524">
    <property type="term" value="F:ATP binding"/>
    <property type="evidence" value="ECO:0007669"/>
    <property type="project" value="UniProtKB-KW"/>
</dbReference>
<protein>
    <recommendedName>
        <fullName evidence="7">Protein KTI12</fullName>
    </recommendedName>
</protein>
<comment type="caution">
    <text evidence="5">The sequence shown here is derived from an EMBL/GenBank/DDBJ whole genome shotgun (WGS) entry which is preliminary data.</text>
</comment>
<dbReference type="EMBL" id="JALLAZ020001191">
    <property type="protein sequence ID" value="KAL3778979.1"/>
    <property type="molecule type" value="Genomic_DNA"/>
</dbReference>
<dbReference type="InterPro" id="IPR013641">
    <property type="entry name" value="KTI12/PSTK"/>
</dbReference>
<feature type="region of interest" description="Disordered" evidence="4">
    <location>
        <begin position="246"/>
        <end position="267"/>
    </location>
</feature>
<reference evidence="5 6" key="1">
    <citation type="submission" date="2024-10" db="EMBL/GenBank/DDBJ databases">
        <title>Updated reference genomes for cyclostephanoid diatoms.</title>
        <authorList>
            <person name="Roberts W.R."/>
            <person name="Alverson A.J."/>
        </authorList>
    </citation>
    <scope>NUCLEOTIDE SEQUENCE [LARGE SCALE GENOMIC DNA]</scope>
    <source>
        <strain evidence="5 6">AJA276-08</strain>
    </source>
</reference>
<comment type="similarity">
    <text evidence="3">Belongs to the KTI12 family.</text>
</comment>
<dbReference type="Proteomes" id="UP001530315">
    <property type="component" value="Unassembled WGS sequence"/>
</dbReference>
<keyword evidence="6" id="KW-1185">Reference proteome</keyword>
<dbReference type="InterPro" id="IPR027417">
    <property type="entry name" value="P-loop_NTPase"/>
</dbReference>
<evidence type="ECO:0000256" key="4">
    <source>
        <dbReference type="SAM" id="MobiDB-lite"/>
    </source>
</evidence>
<evidence type="ECO:0000313" key="6">
    <source>
        <dbReference type="Proteomes" id="UP001530315"/>
    </source>
</evidence>
<accession>A0ABD3NUG9</accession>
<proteinExistence type="inferred from homology"/>
<dbReference type="PANTHER" id="PTHR12435">
    <property type="match status" value="1"/>
</dbReference>